<dbReference type="Proteomes" id="UP000195557">
    <property type="component" value="Unassembled WGS sequence"/>
</dbReference>
<proteinExistence type="predicted"/>
<dbReference type="AlphaFoldDB" id="A0A1Y5I966"/>
<gene>
    <name evidence="1" type="ORF">BE221DRAFT_192731</name>
</gene>
<reference evidence="1" key="1">
    <citation type="submission" date="2017-04" db="EMBL/GenBank/DDBJ databases">
        <title>Population genomics of picophytoplankton unveils novel chromosome hypervariability.</title>
        <authorList>
            <consortium name="DOE Joint Genome Institute"/>
            <person name="Blanc-Mathieu R."/>
            <person name="Krasovec M."/>
            <person name="Hebrard M."/>
            <person name="Yau S."/>
            <person name="Desgranges E."/>
            <person name="Martin J."/>
            <person name="Schackwitz W."/>
            <person name="Kuo A."/>
            <person name="Salin G."/>
            <person name="Donnadieu C."/>
            <person name="Desdevises Y."/>
            <person name="Sanchez-Ferandin S."/>
            <person name="Moreau H."/>
            <person name="Rivals E."/>
            <person name="Grigoriev I.V."/>
            <person name="Grimsley N."/>
            <person name="Eyre-Walker A."/>
            <person name="Piganeau G."/>
        </authorList>
    </citation>
    <scope>NUCLEOTIDE SEQUENCE [LARGE SCALE GENOMIC DNA]</scope>
    <source>
        <strain evidence="1">RCC 1115</strain>
    </source>
</reference>
<name>A0A1Y5I966_OSTTA</name>
<evidence type="ECO:0000313" key="1">
    <source>
        <dbReference type="EMBL" id="OUS46046.1"/>
    </source>
</evidence>
<sequence length="185" mass="20017">MSRYMYGTCGTFAKKNEDHWCSREVSKREWAFDDEVCVATDADVCCVGDEGSIAGVAVGTIIGIALVVTLCAWCCKCCCFSYRNAPRVVAYAQGGQHAQTGGGHVQYATPNPGGGGATPYSTSYFPNAPSTAVAYGHPVQGLPQQRPGQQPPTVIYVQQPQQAAQYQQQQSQYPQYEQRSQYPAV</sequence>
<protein>
    <submittedName>
        <fullName evidence="1">Uncharacterized protein</fullName>
    </submittedName>
</protein>
<organism evidence="1">
    <name type="scientific">Ostreococcus tauri</name>
    <name type="common">Marine green alga</name>
    <dbReference type="NCBI Taxonomy" id="70448"/>
    <lineage>
        <taxon>Eukaryota</taxon>
        <taxon>Viridiplantae</taxon>
        <taxon>Chlorophyta</taxon>
        <taxon>Mamiellophyceae</taxon>
        <taxon>Mamiellales</taxon>
        <taxon>Bathycoccaceae</taxon>
        <taxon>Ostreococcus</taxon>
    </lineage>
</organism>
<accession>A0A1Y5I966</accession>
<dbReference type="EMBL" id="KZ155785">
    <property type="protein sequence ID" value="OUS46046.1"/>
    <property type="molecule type" value="Genomic_DNA"/>
</dbReference>